<dbReference type="PANTHER" id="PTHR10120">
    <property type="entry name" value="CAAX PRENYL PROTEASE 1"/>
    <property type="match status" value="1"/>
</dbReference>
<evidence type="ECO:0000313" key="17">
    <source>
        <dbReference type="Proteomes" id="UP001237156"/>
    </source>
</evidence>
<evidence type="ECO:0000256" key="2">
    <source>
        <dbReference type="ARBA" id="ARBA00022670"/>
    </source>
</evidence>
<evidence type="ECO:0000256" key="12">
    <source>
        <dbReference type="PIRSR" id="PIRSR627057-2"/>
    </source>
</evidence>
<comment type="subcellular location">
    <subcellularLocation>
        <location evidence="1">Endoplasmic reticulum membrane</location>
        <topology evidence="1">Multi-pass membrane protein</topology>
    </subcellularLocation>
</comment>
<feature type="binding site" evidence="12">
    <location>
        <position position="289"/>
    </location>
    <ligand>
        <name>Zn(2+)</name>
        <dbReference type="ChEBI" id="CHEBI:29105"/>
        <note>catalytic</note>
    </ligand>
</feature>
<evidence type="ECO:0000256" key="13">
    <source>
        <dbReference type="SAM" id="Phobius"/>
    </source>
</evidence>
<evidence type="ECO:0000256" key="5">
    <source>
        <dbReference type="ARBA" id="ARBA00022801"/>
    </source>
</evidence>
<dbReference type="GO" id="GO:0004222">
    <property type="term" value="F:metalloendopeptidase activity"/>
    <property type="evidence" value="ECO:0007669"/>
    <property type="project" value="InterPro"/>
</dbReference>
<keyword evidence="17" id="KW-1185">Reference proteome</keyword>
<dbReference type="InterPro" id="IPR001915">
    <property type="entry name" value="Peptidase_M48"/>
</dbReference>
<keyword evidence="4 12" id="KW-0479">Metal-binding</keyword>
<evidence type="ECO:0000256" key="1">
    <source>
        <dbReference type="ARBA" id="ARBA00004477"/>
    </source>
</evidence>
<evidence type="ECO:0000313" key="16">
    <source>
        <dbReference type="EMBL" id="MDG9698296.1"/>
    </source>
</evidence>
<keyword evidence="5" id="KW-0378">Hydrolase</keyword>
<dbReference type="RefSeq" id="WP_279523432.1">
    <property type="nucleotide sequence ID" value="NZ_JARVII010000001.1"/>
</dbReference>
<feature type="binding site" evidence="12">
    <location>
        <position position="373"/>
    </location>
    <ligand>
        <name>Zn(2+)</name>
        <dbReference type="ChEBI" id="CHEBI:29105"/>
        <note>catalytic</note>
    </ligand>
</feature>
<dbReference type="Pfam" id="PF01435">
    <property type="entry name" value="Peptidase_M48"/>
    <property type="match status" value="1"/>
</dbReference>
<feature type="transmembrane region" description="Helical" evidence="13">
    <location>
        <begin position="111"/>
        <end position="136"/>
    </location>
</feature>
<dbReference type="Proteomes" id="UP001237156">
    <property type="component" value="Unassembled WGS sequence"/>
</dbReference>
<name>A0AAW6RI57_9BURK</name>
<feature type="transmembrane region" description="Helical" evidence="13">
    <location>
        <begin position="157"/>
        <end position="177"/>
    </location>
</feature>
<sequence>MFADLTPALAATYVFAAAVLLHLALRFWLALRQMRAVALRRGAVPPRFAQKITLAAHQRAADYTAAKLRFGVLEGGAAALILLGWTLLGGLDALNALLLQWLGPRPLLQPLALLAAFMAINALLDVPFDAWQTFVIEQRFGFNKSTLRLWLADHVKSALVGAALGLPLAALALWLMAQAGPLWWLWLWALWLAFSLLMMVIYPTLIAPLFNRFEPLADEELKARITGLMQRCGFAASGLFVMDGSRRSAHGNAYFTGFGAARRVVFFDTLLSQLTPDEVEAVLAHELGHCKRRHIAKRMACVAALSLAALALLGWLMQQGWFYAGLGVTPNLPPALGGSVPNHALALLLFMLAAPVFGLFAAPLMAALSRRHEFEADAFAAAHSSAACLVSALVKLYEDNASTLTPDALYVRFYYSHPPASERIGHLERLMERAAQAAASA</sequence>
<gene>
    <name evidence="16" type="ORF">QB898_00930</name>
</gene>
<evidence type="ECO:0000256" key="6">
    <source>
        <dbReference type="ARBA" id="ARBA00022824"/>
    </source>
</evidence>
<organism evidence="16 17">
    <name type="scientific">Ottowia cancrivicina</name>
    <dbReference type="NCBI Taxonomy" id="3040346"/>
    <lineage>
        <taxon>Bacteria</taxon>
        <taxon>Pseudomonadati</taxon>
        <taxon>Pseudomonadota</taxon>
        <taxon>Betaproteobacteria</taxon>
        <taxon>Burkholderiales</taxon>
        <taxon>Comamonadaceae</taxon>
        <taxon>Ottowia</taxon>
    </lineage>
</organism>
<feature type="binding site" evidence="12">
    <location>
        <position position="285"/>
    </location>
    <ligand>
        <name>Zn(2+)</name>
        <dbReference type="ChEBI" id="CHEBI:29105"/>
        <note>catalytic</note>
    </ligand>
</feature>
<feature type="transmembrane region" description="Helical" evidence="13">
    <location>
        <begin position="77"/>
        <end position="99"/>
    </location>
</feature>
<accession>A0AAW6RI57</accession>
<evidence type="ECO:0000256" key="11">
    <source>
        <dbReference type="PIRSR" id="PIRSR627057-1"/>
    </source>
</evidence>
<dbReference type="FunFam" id="3.30.2010.10:FF:000002">
    <property type="entry name" value="CAAX prenyl protease"/>
    <property type="match status" value="1"/>
</dbReference>
<dbReference type="GO" id="GO:0046872">
    <property type="term" value="F:metal ion binding"/>
    <property type="evidence" value="ECO:0007669"/>
    <property type="project" value="UniProtKB-KW"/>
</dbReference>
<feature type="domain" description="Peptidase M48" evidence="14">
    <location>
        <begin position="216"/>
        <end position="429"/>
    </location>
</feature>
<dbReference type="EMBL" id="JARVII010000001">
    <property type="protein sequence ID" value="MDG9698296.1"/>
    <property type="molecule type" value="Genomic_DNA"/>
</dbReference>
<keyword evidence="10 13" id="KW-0472">Membrane</keyword>
<evidence type="ECO:0000259" key="15">
    <source>
        <dbReference type="Pfam" id="PF16491"/>
    </source>
</evidence>
<reference evidence="16 17" key="1">
    <citation type="submission" date="2023-04" db="EMBL/GenBank/DDBJ databases">
        <title>Ottowia paracancer sp. nov., isolated from human stomach.</title>
        <authorList>
            <person name="Song Y."/>
        </authorList>
    </citation>
    <scope>NUCLEOTIDE SEQUENCE [LARGE SCALE GENOMIC DNA]</scope>
    <source>
        <strain evidence="16 17">10c7w1</strain>
    </source>
</reference>
<feature type="domain" description="CAAX prenyl protease 1 N-terminal" evidence="15">
    <location>
        <begin position="33"/>
        <end position="212"/>
    </location>
</feature>
<keyword evidence="3 13" id="KW-0812">Transmembrane</keyword>
<protein>
    <submittedName>
        <fullName evidence="16">M48 family metallopeptidase</fullName>
    </submittedName>
</protein>
<keyword evidence="9" id="KW-0482">Metalloprotease</keyword>
<evidence type="ECO:0000256" key="7">
    <source>
        <dbReference type="ARBA" id="ARBA00022833"/>
    </source>
</evidence>
<evidence type="ECO:0000256" key="10">
    <source>
        <dbReference type="ARBA" id="ARBA00023136"/>
    </source>
</evidence>
<dbReference type="CDD" id="cd07343">
    <property type="entry name" value="M48A_Zmpste24p_like"/>
    <property type="match status" value="1"/>
</dbReference>
<dbReference type="Pfam" id="PF16491">
    <property type="entry name" value="Peptidase_M48_N"/>
    <property type="match status" value="1"/>
</dbReference>
<dbReference type="Gene3D" id="3.30.2010.10">
    <property type="entry name" value="Metalloproteases ('zincins'), catalytic domain"/>
    <property type="match status" value="1"/>
</dbReference>
<feature type="transmembrane region" description="Helical" evidence="13">
    <location>
        <begin position="183"/>
        <end position="202"/>
    </location>
</feature>
<dbReference type="GO" id="GO:0071586">
    <property type="term" value="P:CAAX-box protein processing"/>
    <property type="evidence" value="ECO:0007669"/>
    <property type="project" value="InterPro"/>
</dbReference>
<evidence type="ECO:0000259" key="14">
    <source>
        <dbReference type="Pfam" id="PF01435"/>
    </source>
</evidence>
<keyword evidence="7 12" id="KW-0862">Zinc</keyword>
<feature type="transmembrane region" description="Helical" evidence="13">
    <location>
        <begin position="301"/>
        <end position="324"/>
    </location>
</feature>
<evidence type="ECO:0000256" key="3">
    <source>
        <dbReference type="ARBA" id="ARBA00022692"/>
    </source>
</evidence>
<evidence type="ECO:0000256" key="9">
    <source>
        <dbReference type="ARBA" id="ARBA00023049"/>
    </source>
</evidence>
<keyword evidence="8 13" id="KW-1133">Transmembrane helix</keyword>
<feature type="active site" evidence="11">
    <location>
        <position position="286"/>
    </location>
</feature>
<feature type="active site" description="Proton donor" evidence="11">
    <location>
        <position position="377"/>
    </location>
</feature>
<comment type="cofactor">
    <cofactor evidence="12">
        <name>Zn(2+)</name>
        <dbReference type="ChEBI" id="CHEBI:29105"/>
    </cofactor>
    <text evidence="12">Binds 1 zinc ion per subunit.</text>
</comment>
<evidence type="ECO:0000256" key="4">
    <source>
        <dbReference type="ARBA" id="ARBA00022723"/>
    </source>
</evidence>
<dbReference type="InterPro" id="IPR032456">
    <property type="entry name" value="Peptidase_M48_N"/>
</dbReference>
<evidence type="ECO:0000256" key="8">
    <source>
        <dbReference type="ARBA" id="ARBA00022989"/>
    </source>
</evidence>
<keyword evidence="6" id="KW-0256">Endoplasmic reticulum</keyword>
<proteinExistence type="predicted"/>
<feature type="transmembrane region" description="Helical" evidence="13">
    <location>
        <begin position="344"/>
        <end position="368"/>
    </location>
</feature>
<comment type="caution">
    <text evidence="16">The sequence shown here is derived from an EMBL/GenBank/DDBJ whole genome shotgun (WGS) entry which is preliminary data.</text>
</comment>
<keyword evidence="2" id="KW-0645">Protease</keyword>
<dbReference type="AlphaFoldDB" id="A0AAW6RI57"/>
<feature type="transmembrane region" description="Helical" evidence="13">
    <location>
        <begin position="12"/>
        <end position="31"/>
    </location>
</feature>
<dbReference type="InterPro" id="IPR027057">
    <property type="entry name" value="CAXX_Prtase_1"/>
</dbReference>